<gene>
    <name evidence="2" type="ORF">K460DRAFT_418578</name>
</gene>
<evidence type="ECO:0000313" key="3">
    <source>
        <dbReference type="Proteomes" id="UP000800039"/>
    </source>
</evidence>
<dbReference type="RefSeq" id="XP_040786093.1">
    <property type="nucleotide sequence ID" value="XM_040937958.1"/>
</dbReference>
<proteinExistence type="predicted"/>
<dbReference type="Proteomes" id="UP000800039">
    <property type="component" value="Unassembled WGS sequence"/>
</dbReference>
<evidence type="ECO:0000313" key="2">
    <source>
        <dbReference type="EMBL" id="KAF1843530.1"/>
    </source>
</evidence>
<reference evidence="2" key="1">
    <citation type="submission" date="2020-01" db="EMBL/GenBank/DDBJ databases">
        <authorList>
            <consortium name="DOE Joint Genome Institute"/>
            <person name="Haridas S."/>
            <person name="Albert R."/>
            <person name="Binder M."/>
            <person name="Bloem J."/>
            <person name="Labutti K."/>
            <person name="Salamov A."/>
            <person name="Andreopoulos B."/>
            <person name="Baker S.E."/>
            <person name="Barry K."/>
            <person name="Bills G."/>
            <person name="Bluhm B.H."/>
            <person name="Cannon C."/>
            <person name="Castanera R."/>
            <person name="Culley D.E."/>
            <person name="Daum C."/>
            <person name="Ezra D."/>
            <person name="Gonzalez J.B."/>
            <person name="Henrissat B."/>
            <person name="Kuo A."/>
            <person name="Liang C."/>
            <person name="Lipzen A."/>
            <person name="Lutzoni F."/>
            <person name="Magnuson J."/>
            <person name="Mondo S."/>
            <person name="Nolan M."/>
            <person name="Ohm R."/>
            <person name="Pangilinan J."/>
            <person name="Park H.-J."/>
            <person name="Ramirez L."/>
            <person name="Alfaro M."/>
            <person name="Sun H."/>
            <person name="Tritt A."/>
            <person name="Yoshinaga Y."/>
            <person name="Zwiers L.-H."/>
            <person name="Turgeon B.G."/>
            <person name="Goodwin S.B."/>
            <person name="Spatafora J.W."/>
            <person name="Crous P.W."/>
            <person name="Grigoriev I.V."/>
        </authorList>
    </citation>
    <scope>NUCLEOTIDE SEQUENCE</scope>
    <source>
        <strain evidence="2">CBS 394.84</strain>
    </source>
</reference>
<protein>
    <submittedName>
        <fullName evidence="2">Uncharacterized protein</fullName>
    </submittedName>
</protein>
<accession>A0A9P4L686</accession>
<sequence length="185" mass="20854">MMHSPFQRPSFKQRFYDRLQTKPKLNLTDDGLLDVYFIVTLPNFMAIFQLEFDIAHKALISVVRQSRFHGPVDGTQIAGPITVSNRLLIAWARLMEPIYNQYRLEYDHHRLHHSVAADLEYLNARRLRHEVSVMRGIPAVAIDIGRSVKTKMAHLAGGPSGSDSQEQLDTPGDTGTGEIGTVTTD</sequence>
<feature type="region of interest" description="Disordered" evidence="1">
    <location>
        <begin position="153"/>
        <end position="185"/>
    </location>
</feature>
<dbReference type="EMBL" id="ML976617">
    <property type="protein sequence ID" value="KAF1843530.1"/>
    <property type="molecule type" value="Genomic_DNA"/>
</dbReference>
<name>A0A9P4L686_9PLEO</name>
<keyword evidence="3" id="KW-1185">Reference proteome</keyword>
<dbReference type="AlphaFoldDB" id="A0A9P4L686"/>
<dbReference type="GeneID" id="63855208"/>
<organism evidence="2 3">
    <name type="scientific">Cucurbitaria berberidis CBS 394.84</name>
    <dbReference type="NCBI Taxonomy" id="1168544"/>
    <lineage>
        <taxon>Eukaryota</taxon>
        <taxon>Fungi</taxon>
        <taxon>Dikarya</taxon>
        <taxon>Ascomycota</taxon>
        <taxon>Pezizomycotina</taxon>
        <taxon>Dothideomycetes</taxon>
        <taxon>Pleosporomycetidae</taxon>
        <taxon>Pleosporales</taxon>
        <taxon>Pleosporineae</taxon>
        <taxon>Cucurbitariaceae</taxon>
        <taxon>Cucurbitaria</taxon>
    </lineage>
</organism>
<evidence type="ECO:0000256" key="1">
    <source>
        <dbReference type="SAM" id="MobiDB-lite"/>
    </source>
</evidence>
<comment type="caution">
    <text evidence="2">The sequence shown here is derived from an EMBL/GenBank/DDBJ whole genome shotgun (WGS) entry which is preliminary data.</text>
</comment>